<dbReference type="OrthoDB" id="425681at2759"/>
<evidence type="ECO:0000313" key="2">
    <source>
        <dbReference type="Proteomes" id="UP000299102"/>
    </source>
</evidence>
<organism evidence="1 2">
    <name type="scientific">Eumeta variegata</name>
    <name type="common">Bagworm moth</name>
    <name type="synonym">Eumeta japonica</name>
    <dbReference type="NCBI Taxonomy" id="151549"/>
    <lineage>
        <taxon>Eukaryota</taxon>
        <taxon>Metazoa</taxon>
        <taxon>Ecdysozoa</taxon>
        <taxon>Arthropoda</taxon>
        <taxon>Hexapoda</taxon>
        <taxon>Insecta</taxon>
        <taxon>Pterygota</taxon>
        <taxon>Neoptera</taxon>
        <taxon>Endopterygota</taxon>
        <taxon>Lepidoptera</taxon>
        <taxon>Glossata</taxon>
        <taxon>Ditrysia</taxon>
        <taxon>Tineoidea</taxon>
        <taxon>Psychidae</taxon>
        <taxon>Oiketicinae</taxon>
        <taxon>Eumeta</taxon>
    </lineage>
</organism>
<accession>A0A4C1XBN8</accession>
<reference evidence="1 2" key="1">
    <citation type="journal article" date="2019" name="Commun. Biol.">
        <title>The bagworm genome reveals a unique fibroin gene that provides high tensile strength.</title>
        <authorList>
            <person name="Kono N."/>
            <person name="Nakamura H."/>
            <person name="Ohtoshi R."/>
            <person name="Tomita M."/>
            <person name="Numata K."/>
            <person name="Arakawa K."/>
        </authorList>
    </citation>
    <scope>NUCLEOTIDE SEQUENCE [LARGE SCALE GENOMIC DNA]</scope>
</reference>
<dbReference type="AlphaFoldDB" id="A0A4C1XBN8"/>
<dbReference type="Proteomes" id="UP000299102">
    <property type="component" value="Unassembled WGS sequence"/>
</dbReference>
<protein>
    <submittedName>
        <fullName evidence="1">Uncharacterized protein</fullName>
    </submittedName>
</protein>
<gene>
    <name evidence="1" type="ORF">EVAR_36512_1</name>
</gene>
<keyword evidence="2" id="KW-1185">Reference proteome</keyword>
<comment type="caution">
    <text evidence="1">The sequence shown here is derived from an EMBL/GenBank/DDBJ whole genome shotgun (WGS) entry which is preliminary data.</text>
</comment>
<evidence type="ECO:0000313" key="1">
    <source>
        <dbReference type="EMBL" id="GBP59727.1"/>
    </source>
</evidence>
<sequence>MYDGSIGNDCLRKSYAYQIGGILKKEQILTTPNSRACISVKQEIYIEGLETEMLHTGLCKSETADDR</sequence>
<name>A0A4C1XBN8_EUMVA</name>
<dbReference type="EMBL" id="BGZK01000769">
    <property type="protein sequence ID" value="GBP59727.1"/>
    <property type="molecule type" value="Genomic_DNA"/>
</dbReference>
<proteinExistence type="predicted"/>